<sequence>MEVLAEGPRQVSVPIESHRPRLTALPFETLRQIVWDEELDQEDVAALRLSCRALLGPASSRLFYRIRISKLNRDRESFLSICQIPRLAFHVHEVEWQEISWDTELFDRTSAPLCLPSSCNIIECDGDEELVTRVSTYLRGEAEAAFWMRNAPPRPRFGDVIEDANHFEDLEKERHQAVAAFKDNFEAAIDLLPNLHTFVSGPMNTTRVINDPESEYPVEARMFQRFQEWVNGKEDG</sequence>
<reference evidence="1" key="2">
    <citation type="submission" date="2023-05" db="EMBL/GenBank/DDBJ databases">
        <authorList>
            <consortium name="Lawrence Berkeley National Laboratory"/>
            <person name="Steindorff A."/>
            <person name="Hensen N."/>
            <person name="Bonometti L."/>
            <person name="Westerberg I."/>
            <person name="Brannstrom I.O."/>
            <person name="Guillou S."/>
            <person name="Cros-Aarteil S."/>
            <person name="Calhoun S."/>
            <person name="Haridas S."/>
            <person name="Kuo A."/>
            <person name="Mondo S."/>
            <person name="Pangilinan J."/>
            <person name="Riley R."/>
            <person name="Labutti K."/>
            <person name="Andreopoulos B."/>
            <person name="Lipzen A."/>
            <person name="Chen C."/>
            <person name="Yanf M."/>
            <person name="Daum C."/>
            <person name="Ng V."/>
            <person name="Clum A."/>
            <person name="Ohm R."/>
            <person name="Martin F."/>
            <person name="Silar P."/>
            <person name="Natvig D."/>
            <person name="Lalanne C."/>
            <person name="Gautier V."/>
            <person name="Ament-Velasquez S.L."/>
            <person name="Kruys A."/>
            <person name="Hutchinson M.I."/>
            <person name="Powell A.J."/>
            <person name="Barry K."/>
            <person name="Miller A.N."/>
            <person name="Grigoriev I.V."/>
            <person name="Debuchy R."/>
            <person name="Gladieux P."/>
            <person name="Thoren M.H."/>
            <person name="Johannesson H."/>
        </authorList>
    </citation>
    <scope>NUCLEOTIDE SEQUENCE</scope>
    <source>
        <strain evidence="1">CBS 141.50</strain>
    </source>
</reference>
<evidence type="ECO:0000313" key="2">
    <source>
        <dbReference type="Proteomes" id="UP001302676"/>
    </source>
</evidence>
<organism evidence="1 2">
    <name type="scientific">Dichotomopilus funicola</name>
    <dbReference type="NCBI Taxonomy" id="1934379"/>
    <lineage>
        <taxon>Eukaryota</taxon>
        <taxon>Fungi</taxon>
        <taxon>Dikarya</taxon>
        <taxon>Ascomycota</taxon>
        <taxon>Pezizomycotina</taxon>
        <taxon>Sordariomycetes</taxon>
        <taxon>Sordariomycetidae</taxon>
        <taxon>Sordariales</taxon>
        <taxon>Chaetomiaceae</taxon>
        <taxon>Dichotomopilus</taxon>
    </lineage>
</organism>
<accession>A0AAN6V1P3</accession>
<evidence type="ECO:0008006" key="3">
    <source>
        <dbReference type="Google" id="ProtNLM"/>
    </source>
</evidence>
<dbReference type="Proteomes" id="UP001302676">
    <property type="component" value="Unassembled WGS sequence"/>
</dbReference>
<evidence type="ECO:0000313" key="1">
    <source>
        <dbReference type="EMBL" id="KAK4143114.1"/>
    </source>
</evidence>
<comment type="caution">
    <text evidence="1">The sequence shown here is derived from an EMBL/GenBank/DDBJ whole genome shotgun (WGS) entry which is preliminary data.</text>
</comment>
<reference evidence="1" key="1">
    <citation type="journal article" date="2023" name="Mol. Phylogenet. Evol.">
        <title>Genome-scale phylogeny and comparative genomics of the fungal order Sordariales.</title>
        <authorList>
            <person name="Hensen N."/>
            <person name="Bonometti L."/>
            <person name="Westerberg I."/>
            <person name="Brannstrom I.O."/>
            <person name="Guillou S."/>
            <person name="Cros-Aarteil S."/>
            <person name="Calhoun S."/>
            <person name="Haridas S."/>
            <person name="Kuo A."/>
            <person name="Mondo S."/>
            <person name="Pangilinan J."/>
            <person name="Riley R."/>
            <person name="LaButti K."/>
            <person name="Andreopoulos B."/>
            <person name="Lipzen A."/>
            <person name="Chen C."/>
            <person name="Yan M."/>
            <person name="Daum C."/>
            <person name="Ng V."/>
            <person name="Clum A."/>
            <person name="Steindorff A."/>
            <person name="Ohm R.A."/>
            <person name="Martin F."/>
            <person name="Silar P."/>
            <person name="Natvig D.O."/>
            <person name="Lalanne C."/>
            <person name="Gautier V."/>
            <person name="Ament-Velasquez S.L."/>
            <person name="Kruys A."/>
            <person name="Hutchinson M.I."/>
            <person name="Powell A.J."/>
            <person name="Barry K."/>
            <person name="Miller A.N."/>
            <person name="Grigoriev I.V."/>
            <person name="Debuchy R."/>
            <person name="Gladieux P."/>
            <person name="Hiltunen Thoren M."/>
            <person name="Johannesson H."/>
        </authorList>
    </citation>
    <scope>NUCLEOTIDE SEQUENCE</scope>
    <source>
        <strain evidence="1">CBS 141.50</strain>
    </source>
</reference>
<gene>
    <name evidence="1" type="ORF">C8A04DRAFT_29130</name>
</gene>
<dbReference type="EMBL" id="MU853589">
    <property type="protein sequence ID" value="KAK4143114.1"/>
    <property type="molecule type" value="Genomic_DNA"/>
</dbReference>
<dbReference type="AlphaFoldDB" id="A0AAN6V1P3"/>
<proteinExistence type="predicted"/>
<dbReference type="RefSeq" id="XP_062636485.1">
    <property type="nucleotide sequence ID" value="XM_062780890.1"/>
</dbReference>
<name>A0AAN6V1P3_9PEZI</name>
<dbReference type="GeneID" id="87817503"/>
<keyword evidence="2" id="KW-1185">Reference proteome</keyword>
<protein>
    <recommendedName>
        <fullName evidence="3">F-box domain-containing protein</fullName>
    </recommendedName>
</protein>